<feature type="binding site" evidence="11">
    <location>
        <position position="47"/>
    </location>
    <ligand>
        <name>substrate</name>
    </ligand>
</feature>
<dbReference type="GO" id="GO:0009229">
    <property type="term" value="P:thiamine diphosphate biosynthetic process"/>
    <property type="evidence" value="ECO:0007669"/>
    <property type="project" value="UniProtKB-UniRule"/>
</dbReference>
<dbReference type="RefSeq" id="WP_015724568.1">
    <property type="nucleotide sequence ID" value="NC_014972.1"/>
</dbReference>
<feature type="binding site" evidence="11">
    <location>
        <position position="169"/>
    </location>
    <ligand>
        <name>ATP</name>
        <dbReference type="ChEBI" id="CHEBI:30616"/>
    </ligand>
</feature>
<keyword evidence="13" id="KW-1185">Reference proteome</keyword>
<comment type="function">
    <text evidence="11">Catalyzes the phosphorylation of the hydroxyl group of 4-methyl-5-beta-hydroxyethylthiazole (THZ).</text>
</comment>
<reference evidence="12 13" key="1">
    <citation type="journal article" date="2011" name="Stand. Genomic Sci.">
        <title>Complete genome sequence of Desulfobulbus propionicus type strain (1pr3).</title>
        <authorList>
            <person name="Pagani I."/>
            <person name="Lapidus A."/>
            <person name="Nolan M."/>
            <person name="Lucas S."/>
            <person name="Hammon N."/>
            <person name="Deshpande S."/>
            <person name="Cheng J.F."/>
            <person name="Chertkov O."/>
            <person name="Davenport K."/>
            <person name="Tapia R."/>
            <person name="Han C."/>
            <person name="Goodwin L."/>
            <person name="Pitluck S."/>
            <person name="Liolios K."/>
            <person name="Mavromatis K."/>
            <person name="Ivanova N."/>
            <person name="Mikhailova N."/>
            <person name="Pati A."/>
            <person name="Chen A."/>
            <person name="Palaniappan K."/>
            <person name="Land M."/>
            <person name="Hauser L."/>
            <person name="Chang Y.J."/>
            <person name="Jeffries C.D."/>
            <person name="Detter J.C."/>
            <person name="Brambilla E."/>
            <person name="Kannan K.P."/>
            <person name="Djao O.D."/>
            <person name="Rohde M."/>
            <person name="Pukall R."/>
            <person name="Spring S."/>
            <person name="Goker M."/>
            <person name="Sikorski J."/>
            <person name="Woyke T."/>
            <person name="Bristow J."/>
            <person name="Eisen J.A."/>
            <person name="Markowitz V."/>
            <person name="Hugenholtz P."/>
            <person name="Kyrpides N.C."/>
            <person name="Klenk H.P."/>
        </authorList>
    </citation>
    <scope>NUCLEOTIDE SEQUENCE [LARGE SCALE GENOMIC DNA]</scope>
    <source>
        <strain evidence="13">ATCC 33891 / DSM 2032 / 1pr3</strain>
    </source>
</reference>
<organism evidence="12 13">
    <name type="scientific">Desulfobulbus propionicus (strain ATCC 33891 / DSM 2032 / VKM B-1956 / 1pr3)</name>
    <dbReference type="NCBI Taxonomy" id="577650"/>
    <lineage>
        <taxon>Bacteria</taxon>
        <taxon>Pseudomonadati</taxon>
        <taxon>Thermodesulfobacteriota</taxon>
        <taxon>Desulfobulbia</taxon>
        <taxon>Desulfobulbales</taxon>
        <taxon>Desulfobulbaceae</taxon>
        <taxon>Desulfobulbus</taxon>
    </lineage>
</organism>
<evidence type="ECO:0000256" key="7">
    <source>
        <dbReference type="ARBA" id="ARBA00022777"/>
    </source>
</evidence>
<gene>
    <name evidence="11" type="primary">thiM</name>
    <name evidence="12" type="ordered locus">Despr_1880</name>
</gene>
<evidence type="ECO:0000256" key="2">
    <source>
        <dbReference type="ARBA" id="ARBA00001946"/>
    </source>
</evidence>
<keyword evidence="9 11" id="KW-0460">Magnesium</keyword>
<dbReference type="GO" id="GO:0004417">
    <property type="term" value="F:hydroxyethylthiazole kinase activity"/>
    <property type="evidence" value="ECO:0007669"/>
    <property type="project" value="UniProtKB-UniRule"/>
</dbReference>
<dbReference type="NCBIfam" id="NF006830">
    <property type="entry name" value="PRK09355.1"/>
    <property type="match status" value="1"/>
</dbReference>
<proteinExistence type="inferred from homology"/>
<comment type="pathway">
    <text evidence="3 11">Cofactor biosynthesis; thiamine diphosphate biosynthesis; 4-methyl-5-(2-phosphoethyl)-thiazole from 5-(2-hydroxyethyl)-4-methylthiazole: step 1/1.</text>
</comment>
<dbReference type="Proteomes" id="UP000006365">
    <property type="component" value="Chromosome"/>
</dbReference>
<sequence length="268" mass="27545">MSALAGKIAENLNKIRATQPLIHNITNFVVMNFTANVLLASGASPVMAHADNEAEEMVEHAGALVLNIGTLTDAWVGAMIRAGRKASELGKPIILDPVGAGATSLRTNAARAILAQTWVSVIRGNTSEILSLAGQDSITKGVDATHALTDVSETAPLLARELGTTLAVTGPIDLVTDGRRSLIIEGGHSLMPRITGTGCAATALVGAFHAVDKDPVSAAATALAFFAVAGEAAGAQAQGPGSFVIHLLDALYSLSPEEVEARCRIRQG</sequence>
<dbReference type="CDD" id="cd01170">
    <property type="entry name" value="THZ_kinase"/>
    <property type="match status" value="1"/>
</dbReference>
<keyword evidence="6 11" id="KW-0547">Nucleotide-binding</keyword>
<dbReference type="PIRSF" id="PIRSF000513">
    <property type="entry name" value="Thz_kinase"/>
    <property type="match status" value="1"/>
</dbReference>
<evidence type="ECO:0000313" key="12">
    <source>
        <dbReference type="EMBL" id="ADW18028.1"/>
    </source>
</evidence>
<keyword evidence="4 11" id="KW-0808">Transferase</keyword>
<dbReference type="InterPro" id="IPR000417">
    <property type="entry name" value="Hyethyz_kinase"/>
</dbReference>
<evidence type="ECO:0000256" key="9">
    <source>
        <dbReference type="ARBA" id="ARBA00022842"/>
    </source>
</evidence>
<evidence type="ECO:0000313" key="13">
    <source>
        <dbReference type="Proteomes" id="UP000006365"/>
    </source>
</evidence>
<name>A0A7U3YMB3_DESPD</name>
<dbReference type="PRINTS" id="PR01099">
    <property type="entry name" value="HYETHTZKNASE"/>
</dbReference>
<dbReference type="UniPathway" id="UPA00060">
    <property type="reaction ID" value="UER00139"/>
</dbReference>
<evidence type="ECO:0000256" key="6">
    <source>
        <dbReference type="ARBA" id="ARBA00022741"/>
    </source>
</evidence>
<evidence type="ECO:0000256" key="1">
    <source>
        <dbReference type="ARBA" id="ARBA00001771"/>
    </source>
</evidence>
<comment type="catalytic activity">
    <reaction evidence="1 11">
        <text>5-(2-hydroxyethyl)-4-methylthiazole + ATP = 4-methyl-5-(2-phosphooxyethyl)-thiazole + ADP + H(+)</text>
        <dbReference type="Rhea" id="RHEA:24212"/>
        <dbReference type="ChEBI" id="CHEBI:15378"/>
        <dbReference type="ChEBI" id="CHEBI:17957"/>
        <dbReference type="ChEBI" id="CHEBI:30616"/>
        <dbReference type="ChEBI" id="CHEBI:58296"/>
        <dbReference type="ChEBI" id="CHEBI:456216"/>
        <dbReference type="EC" id="2.7.1.50"/>
    </reaction>
</comment>
<evidence type="ECO:0000256" key="8">
    <source>
        <dbReference type="ARBA" id="ARBA00022840"/>
    </source>
</evidence>
<dbReference type="HAMAP" id="MF_00228">
    <property type="entry name" value="Thz_kinase"/>
    <property type="match status" value="1"/>
</dbReference>
<evidence type="ECO:0000256" key="11">
    <source>
        <dbReference type="HAMAP-Rule" id="MF_00228"/>
    </source>
</evidence>
<accession>A0A7U3YMB3</accession>
<evidence type="ECO:0000256" key="5">
    <source>
        <dbReference type="ARBA" id="ARBA00022723"/>
    </source>
</evidence>
<comment type="cofactor">
    <cofactor evidence="2 11">
        <name>Mg(2+)</name>
        <dbReference type="ChEBI" id="CHEBI:18420"/>
    </cofactor>
</comment>
<dbReference type="InterPro" id="IPR029056">
    <property type="entry name" value="Ribokinase-like"/>
</dbReference>
<dbReference type="GO" id="GO:0009228">
    <property type="term" value="P:thiamine biosynthetic process"/>
    <property type="evidence" value="ECO:0007669"/>
    <property type="project" value="UniProtKB-KW"/>
</dbReference>
<dbReference type="EMBL" id="CP002364">
    <property type="protein sequence ID" value="ADW18028.1"/>
    <property type="molecule type" value="Genomic_DNA"/>
</dbReference>
<dbReference type="EC" id="2.7.1.50" evidence="11"/>
<dbReference type="KEGG" id="dpr:Despr_1880"/>
<evidence type="ECO:0000256" key="3">
    <source>
        <dbReference type="ARBA" id="ARBA00004868"/>
    </source>
</evidence>
<evidence type="ECO:0000256" key="4">
    <source>
        <dbReference type="ARBA" id="ARBA00022679"/>
    </source>
</evidence>
<dbReference type="AlphaFoldDB" id="A0A7U3YMB3"/>
<keyword evidence="5 11" id="KW-0479">Metal-binding</keyword>
<feature type="binding site" evidence="11">
    <location>
        <position position="123"/>
    </location>
    <ligand>
        <name>ATP</name>
        <dbReference type="ChEBI" id="CHEBI:30616"/>
    </ligand>
</feature>
<dbReference type="SUPFAM" id="SSF53613">
    <property type="entry name" value="Ribokinase-like"/>
    <property type="match status" value="1"/>
</dbReference>
<keyword evidence="7 11" id="KW-0418">Kinase</keyword>
<dbReference type="NCBIfam" id="TIGR00694">
    <property type="entry name" value="thiM"/>
    <property type="match status" value="1"/>
</dbReference>
<keyword evidence="8 11" id="KW-0067">ATP-binding</keyword>
<evidence type="ECO:0000256" key="10">
    <source>
        <dbReference type="ARBA" id="ARBA00022977"/>
    </source>
</evidence>
<protein>
    <recommendedName>
        <fullName evidence="11">Hydroxyethylthiazole kinase</fullName>
        <ecNumber evidence="11">2.7.1.50</ecNumber>
    </recommendedName>
    <alternativeName>
        <fullName evidence="11">4-methyl-5-beta-hydroxyethylthiazole kinase</fullName>
        <shortName evidence="11">TH kinase</shortName>
        <shortName evidence="11">Thz kinase</shortName>
    </alternativeName>
</protein>
<dbReference type="Pfam" id="PF02110">
    <property type="entry name" value="HK"/>
    <property type="match status" value="1"/>
</dbReference>
<dbReference type="GO" id="GO:0005524">
    <property type="term" value="F:ATP binding"/>
    <property type="evidence" value="ECO:0007669"/>
    <property type="project" value="UniProtKB-UniRule"/>
</dbReference>
<dbReference type="GO" id="GO:0000287">
    <property type="term" value="F:magnesium ion binding"/>
    <property type="evidence" value="ECO:0007669"/>
    <property type="project" value="UniProtKB-UniRule"/>
</dbReference>
<feature type="binding site" evidence="11">
    <location>
        <position position="196"/>
    </location>
    <ligand>
        <name>substrate</name>
    </ligand>
</feature>
<dbReference type="Gene3D" id="3.40.1190.20">
    <property type="match status" value="1"/>
</dbReference>
<comment type="similarity">
    <text evidence="11">Belongs to the Thz kinase family.</text>
</comment>
<keyword evidence="10 11" id="KW-0784">Thiamine biosynthesis</keyword>